<keyword evidence="3" id="KW-1185">Reference proteome</keyword>
<evidence type="ECO:0000313" key="2">
    <source>
        <dbReference type="EMBL" id="KAI1518943.1"/>
    </source>
</evidence>
<accession>A0A922NLC5</accession>
<evidence type="ECO:0000313" key="3">
    <source>
        <dbReference type="Proteomes" id="UP000249757"/>
    </source>
</evidence>
<feature type="compositionally biased region" description="Polar residues" evidence="1">
    <location>
        <begin position="1"/>
        <end position="10"/>
    </location>
</feature>
<name>A0A922NLC5_9PLEO</name>
<organism evidence="2 3">
    <name type="scientific">Pyrenophora tritici-repentis</name>
    <dbReference type="NCBI Taxonomy" id="45151"/>
    <lineage>
        <taxon>Eukaryota</taxon>
        <taxon>Fungi</taxon>
        <taxon>Dikarya</taxon>
        <taxon>Ascomycota</taxon>
        <taxon>Pezizomycotina</taxon>
        <taxon>Dothideomycetes</taxon>
        <taxon>Pleosporomycetidae</taxon>
        <taxon>Pleosporales</taxon>
        <taxon>Pleosporineae</taxon>
        <taxon>Pleosporaceae</taxon>
        <taxon>Pyrenophora</taxon>
    </lineage>
</organism>
<proteinExistence type="predicted"/>
<sequence>MNPDCSQQQGHARRETASREMTDLERLDIIDFCDAVDEWGSTIPIPAREAERMMELANERRIADLNDLEPARGDRREYGKRRA</sequence>
<dbReference type="AlphaFoldDB" id="A0A922NLC5"/>
<feature type="region of interest" description="Disordered" evidence="1">
    <location>
        <begin position="1"/>
        <end position="20"/>
    </location>
</feature>
<comment type="caution">
    <text evidence="2">The sequence shown here is derived from an EMBL/GenBank/DDBJ whole genome shotgun (WGS) entry which is preliminary data.</text>
</comment>
<dbReference type="OrthoDB" id="3793308at2759"/>
<evidence type="ECO:0000256" key="1">
    <source>
        <dbReference type="SAM" id="MobiDB-lite"/>
    </source>
</evidence>
<dbReference type="EMBL" id="NRDI02000002">
    <property type="protein sequence ID" value="KAI1518943.1"/>
    <property type="molecule type" value="Genomic_DNA"/>
</dbReference>
<dbReference type="Proteomes" id="UP000249757">
    <property type="component" value="Unassembled WGS sequence"/>
</dbReference>
<gene>
    <name evidence="2" type="ORF">Ptr86124_002071</name>
</gene>
<reference evidence="3" key="1">
    <citation type="journal article" date="2022" name="Microb. Genom.">
        <title>A global pangenome for the wheat fungal pathogen Pyrenophora tritici-repentis and prediction of effector protein structural homology.</title>
        <authorList>
            <person name="Moolhuijzen P.M."/>
            <person name="See P.T."/>
            <person name="Shi G."/>
            <person name="Powell H.R."/>
            <person name="Cockram J."/>
            <person name="Jorgensen L.N."/>
            <person name="Benslimane H."/>
            <person name="Strelkov S.E."/>
            <person name="Turner J."/>
            <person name="Liu Z."/>
            <person name="Moffat C.S."/>
        </authorList>
    </citation>
    <scope>NUCLEOTIDE SEQUENCE [LARGE SCALE GENOMIC DNA]</scope>
</reference>
<protein>
    <submittedName>
        <fullName evidence="2">Uncharacterized protein</fullName>
    </submittedName>
</protein>